<dbReference type="Proteomes" id="UP000282674">
    <property type="component" value="Unassembled WGS sequence"/>
</dbReference>
<keyword evidence="1" id="KW-0472">Membrane</keyword>
<evidence type="ECO:0000313" key="2">
    <source>
        <dbReference type="EMBL" id="RMI45265.1"/>
    </source>
</evidence>
<protein>
    <submittedName>
        <fullName evidence="2">Uncharacterized protein</fullName>
    </submittedName>
</protein>
<evidence type="ECO:0000313" key="3">
    <source>
        <dbReference type="Proteomes" id="UP000282674"/>
    </source>
</evidence>
<gene>
    <name evidence="2" type="ORF">EBO15_10065</name>
</gene>
<organism evidence="2 3">
    <name type="scientific">Actinomadura harenae</name>
    <dbReference type="NCBI Taxonomy" id="2483351"/>
    <lineage>
        <taxon>Bacteria</taxon>
        <taxon>Bacillati</taxon>
        <taxon>Actinomycetota</taxon>
        <taxon>Actinomycetes</taxon>
        <taxon>Streptosporangiales</taxon>
        <taxon>Thermomonosporaceae</taxon>
        <taxon>Actinomadura</taxon>
    </lineage>
</organism>
<keyword evidence="1" id="KW-1133">Transmembrane helix</keyword>
<accession>A0A3M2M9J3</accession>
<dbReference type="EMBL" id="RFFG01000014">
    <property type="protein sequence ID" value="RMI45265.1"/>
    <property type="molecule type" value="Genomic_DNA"/>
</dbReference>
<comment type="caution">
    <text evidence="2">The sequence shown here is derived from an EMBL/GenBank/DDBJ whole genome shotgun (WGS) entry which is preliminary data.</text>
</comment>
<proteinExistence type="predicted"/>
<keyword evidence="1" id="KW-0812">Transmembrane</keyword>
<sequence>MAFGAGWGVRTTGMGGAVVVGAGLLLGWVSAGGRWPRPLVVAAAPRIGVLRWRGTALLAVGRRVGGAVALMGVVAGPLDAASVVSCRPVEVTSVSWSGVRATGSTGVR</sequence>
<evidence type="ECO:0000256" key="1">
    <source>
        <dbReference type="SAM" id="Phobius"/>
    </source>
</evidence>
<name>A0A3M2M9J3_9ACTN</name>
<reference evidence="2 3" key="1">
    <citation type="submission" date="2018-10" db="EMBL/GenBank/DDBJ databases">
        <title>Isolation from soil.</title>
        <authorList>
            <person name="Hu J."/>
        </authorList>
    </citation>
    <scope>NUCLEOTIDE SEQUENCE [LARGE SCALE GENOMIC DNA]</scope>
    <source>
        <strain evidence="2 3">NEAU-Ht49</strain>
    </source>
</reference>
<feature type="transmembrane region" description="Helical" evidence="1">
    <location>
        <begin position="12"/>
        <end position="29"/>
    </location>
</feature>
<keyword evidence="3" id="KW-1185">Reference proteome</keyword>
<dbReference type="AlphaFoldDB" id="A0A3M2M9J3"/>